<sequence length="126" mass="14461">GAAKDLGREQGSEVIKTNLEDKNIFKDLFEEHGDDPEAILEDLQGGFMDSFTQYAKYSNHILPELRSLAGFEDDTGVGTYTYARSEGVVFDLDEIADKFWEGVFEVMEEDMEKHYKKYKELSTQEE</sequence>
<evidence type="ECO:0000313" key="1">
    <source>
        <dbReference type="EMBL" id="GAG86470.1"/>
    </source>
</evidence>
<reference evidence="1" key="1">
    <citation type="journal article" date="2014" name="Front. Microbiol.">
        <title>High frequency of phylogenetically diverse reductive dehalogenase-homologous genes in deep subseafloor sedimentary metagenomes.</title>
        <authorList>
            <person name="Kawai M."/>
            <person name="Futagami T."/>
            <person name="Toyoda A."/>
            <person name="Takaki Y."/>
            <person name="Nishi S."/>
            <person name="Hori S."/>
            <person name="Arai W."/>
            <person name="Tsubouchi T."/>
            <person name="Morono Y."/>
            <person name="Uchiyama I."/>
            <person name="Ito T."/>
            <person name="Fujiyama A."/>
            <person name="Inagaki F."/>
            <person name="Takami H."/>
        </authorList>
    </citation>
    <scope>NUCLEOTIDE SEQUENCE</scope>
    <source>
        <strain evidence="1">Expedition CK06-06</strain>
    </source>
</reference>
<accession>X1AUY7</accession>
<protein>
    <submittedName>
        <fullName evidence="1">Uncharacterized protein</fullName>
    </submittedName>
</protein>
<proteinExistence type="predicted"/>
<organism evidence="1">
    <name type="scientific">marine sediment metagenome</name>
    <dbReference type="NCBI Taxonomy" id="412755"/>
    <lineage>
        <taxon>unclassified sequences</taxon>
        <taxon>metagenomes</taxon>
        <taxon>ecological metagenomes</taxon>
    </lineage>
</organism>
<name>X1AUY7_9ZZZZ</name>
<dbReference type="AlphaFoldDB" id="X1AUY7"/>
<gene>
    <name evidence="1" type="ORF">S01H4_22313</name>
</gene>
<dbReference type="EMBL" id="BART01010205">
    <property type="protein sequence ID" value="GAG86470.1"/>
    <property type="molecule type" value="Genomic_DNA"/>
</dbReference>
<feature type="non-terminal residue" evidence="1">
    <location>
        <position position="1"/>
    </location>
</feature>
<comment type="caution">
    <text evidence="1">The sequence shown here is derived from an EMBL/GenBank/DDBJ whole genome shotgun (WGS) entry which is preliminary data.</text>
</comment>